<evidence type="ECO:0000313" key="1">
    <source>
        <dbReference type="EMBL" id="KKN39773.1"/>
    </source>
</evidence>
<protein>
    <submittedName>
        <fullName evidence="1">Uncharacterized protein</fullName>
    </submittedName>
</protein>
<reference evidence="1" key="1">
    <citation type="journal article" date="2015" name="Nature">
        <title>Complex archaea that bridge the gap between prokaryotes and eukaryotes.</title>
        <authorList>
            <person name="Spang A."/>
            <person name="Saw J.H."/>
            <person name="Jorgensen S.L."/>
            <person name="Zaremba-Niedzwiedzka K."/>
            <person name="Martijn J."/>
            <person name="Lind A.E."/>
            <person name="van Eijk R."/>
            <person name="Schleper C."/>
            <person name="Guy L."/>
            <person name="Ettema T.J."/>
        </authorList>
    </citation>
    <scope>NUCLEOTIDE SEQUENCE</scope>
</reference>
<sequence>MTDIKSTMKLWHSDWDEFVLSVENPGGFALVENETEVDVFLTIMATKETAEAEVERVNNLWIDDVVSDVHQCDDFWFVVTVDWCGSSGLIKDLYN</sequence>
<organism evidence="1">
    <name type="scientific">marine sediment metagenome</name>
    <dbReference type="NCBI Taxonomy" id="412755"/>
    <lineage>
        <taxon>unclassified sequences</taxon>
        <taxon>metagenomes</taxon>
        <taxon>ecological metagenomes</taxon>
    </lineage>
</organism>
<name>A0A0F9TEA4_9ZZZZ</name>
<comment type="caution">
    <text evidence="1">The sequence shown here is derived from an EMBL/GenBank/DDBJ whole genome shotgun (WGS) entry which is preliminary data.</text>
</comment>
<accession>A0A0F9TEA4</accession>
<dbReference type="EMBL" id="LAZR01001744">
    <property type="protein sequence ID" value="KKN39773.1"/>
    <property type="molecule type" value="Genomic_DNA"/>
</dbReference>
<proteinExistence type="predicted"/>
<gene>
    <name evidence="1" type="ORF">LCGC14_0740130</name>
</gene>
<dbReference type="AlphaFoldDB" id="A0A0F9TEA4"/>